<reference evidence="1 2" key="1">
    <citation type="submission" date="2018-06" db="EMBL/GenBank/DDBJ databases">
        <authorList>
            <consortium name="Pathogen Informatics"/>
            <person name="Doyle S."/>
        </authorList>
    </citation>
    <scope>NUCLEOTIDE SEQUENCE [LARGE SCALE GENOMIC DNA]</scope>
    <source>
        <strain evidence="1 2">NCTC12872</strain>
    </source>
</reference>
<dbReference type="CDD" id="cd16441">
    <property type="entry name" value="beta_Kdo_transferase_KpsS"/>
    <property type="match status" value="1"/>
</dbReference>
<dbReference type="Pfam" id="PF05159">
    <property type="entry name" value="Capsule_synth"/>
    <property type="match status" value="1"/>
</dbReference>
<dbReference type="GO" id="GO:0000271">
    <property type="term" value="P:polysaccharide biosynthetic process"/>
    <property type="evidence" value="ECO:0007669"/>
    <property type="project" value="InterPro"/>
</dbReference>
<dbReference type="OrthoDB" id="9794206at2"/>
<proteinExistence type="predicted"/>
<name>A0A379CAN3_9PAST</name>
<evidence type="ECO:0000313" key="1">
    <source>
        <dbReference type="EMBL" id="SUB59314.1"/>
    </source>
</evidence>
<organism evidence="1 2">
    <name type="scientific">Phocoenobacter uteri</name>
    <dbReference type="NCBI Taxonomy" id="146806"/>
    <lineage>
        <taxon>Bacteria</taxon>
        <taxon>Pseudomonadati</taxon>
        <taxon>Pseudomonadota</taxon>
        <taxon>Gammaproteobacteria</taxon>
        <taxon>Pasteurellales</taxon>
        <taxon>Pasteurellaceae</taxon>
        <taxon>Phocoenobacter</taxon>
    </lineage>
</organism>
<dbReference type="EMBL" id="UGTA01000001">
    <property type="protein sequence ID" value="SUB59314.1"/>
    <property type="molecule type" value="Genomic_DNA"/>
</dbReference>
<dbReference type="RefSeq" id="WP_115315797.1">
    <property type="nucleotide sequence ID" value="NZ_LWIF01000001.1"/>
</dbReference>
<accession>A0A379CAN3</accession>
<sequence>MIKHNLDELVDSSRNILLLQGAIGNFFAELSSFLTAKQKQVFKINFNGGDDFFYPVNDHTYQFQDHFCFLSSYLKNIVKEKNIDTFICFGDNRPCHKIAKAVAKQLNIAFWVFEEGYFRPNFVTLEKQGVNAYSPIPKNADFFWNRPSKIPETSQEITKSFIKVVIKAVQYYYYLNKSSTKYKYNVHHRETSLNHYIRIWFKSGIKRFYHRFSEYWLTKKIIRGDLNDFFIVPLQVYNDSQIVVHSDFQDVQHSLNYVLDSFSQFAPKNLNLIIKHHPMDRGFTNYSKVIKEYENRYPDLKNRVFYIYDIPLPIILRQAKAMVTVNSTSGLSAMVHNVPVKVLGKANYDFEGLTYQGDLKDFWSEPNQVDEELFTLYRNYHLNKTHLNGCFYGGVILKL</sequence>
<gene>
    <name evidence="1" type="ORF">NCTC12872_01298</name>
</gene>
<keyword evidence="2" id="KW-1185">Reference proteome</keyword>
<dbReference type="AlphaFoldDB" id="A0A379CAN3"/>
<protein>
    <submittedName>
        <fullName evidence="1">Capsule polysaccharide biosynthesis protein</fullName>
    </submittedName>
</protein>
<dbReference type="GO" id="GO:0015774">
    <property type="term" value="P:polysaccharide transport"/>
    <property type="evidence" value="ECO:0007669"/>
    <property type="project" value="InterPro"/>
</dbReference>
<dbReference type="Proteomes" id="UP000255417">
    <property type="component" value="Unassembled WGS sequence"/>
</dbReference>
<evidence type="ECO:0000313" key="2">
    <source>
        <dbReference type="Proteomes" id="UP000255417"/>
    </source>
</evidence>
<dbReference type="InterPro" id="IPR007833">
    <property type="entry name" value="Capsule_polysaccharide_synth"/>
</dbReference>